<dbReference type="STRING" id="452662.SJA_C1-19110"/>
<dbReference type="CDD" id="cd01347">
    <property type="entry name" value="ligand_gated_channel"/>
    <property type="match status" value="1"/>
</dbReference>
<evidence type="ECO:0000256" key="9">
    <source>
        <dbReference type="ARBA" id="ARBA00023065"/>
    </source>
</evidence>
<dbReference type="Pfam" id="PF00593">
    <property type="entry name" value="TonB_dep_Rec_b-barrel"/>
    <property type="match status" value="1"/>
</dbReference>
<organism evidence="19 20">
    <name type="scientific">Sphingobium indicum (strain DSM 16413 / CCM 7287 / MTCC 6362 / UT26 / NBRC 101211 / UT26S)</name>
    <name type="common">Sphingobium japonicum</name>
    <dbReference type="NCBI Taxonomy" id="452662"/>
    <lineage>
        <taxon>Bacteria</taxon>
        <taxon>Pseudomonadati</taxon>
        <taxon>Pseudomonadota</taxon>
        <taxon>Alphaproteobacteria</taxon>
        <taxon>Sphingomonadales</taxon>
        <taxon>Sphingomonadaceae</taxon>
        <taxon>Sphingobium</taxon>
    </lineage>
</organism>
<dbReference type="SUPFAM" id="SSF56935">
    <property type="entry name" value="Porins"/>
    <property type="match status" value="1"/>
</dbReference>
<dbReference type="EMBL" id="AP010803">
    <property type="protein sequence ID" value="BAI96745.1"/>
    <property type="molecule type" value="Genomic_DNA"/>
</dbReference>
<keyword evidence="10 15" id="KW-0798">TonB box</keyword>
<evidence type="ECO:0000256" key="14">
    <source>
        <dbReference type="PROSITE-ProRule" id="PRU01360"/>
    </source>
</evidence>
<evidence type="ECO:0000256" key="10">
    <source>
        <dbReference type="ARBA" id="ARBA00023077"/>
    </source>
</evidence>
<dbReference type="HOGENOM" id="CLU_008287_9_4_5"/>
<evidence type="ECO:0000256" key="13">
    <source>
        <dbReference type="ARBA" id="ARBA00023237"/>
    </source>
</evidence>
<dbReference type="InterPro" id="IPR010105">
    <property type="entry name" value="TonB_sidphr_rcpt"/>
</dbReference>
<keyword evidence="5" id="KW-0410">Iron transport</keyword>
<dbReference type="InterPro" id="IPR036942">
    <property type="entry name" value="Beta-barrel_TonB_sf"/>
</dbReference>
<keyword evidence="12 19" id="KW-0675">Receptor</keyword>
<evidence type="ECO:0000256" key="2">
    <source>
        <dbReference type="ARBA" id="ARBA00009810"/>
    </source>
</evidence>
<feature type="signal peptide" evidence="16">
    <location>
        <begin position="1"/>
        <end position="22"/>
    </location>
</feature>
<dbReference type="FunFam" id="2.40.170.20:FF:000005">
    <property type="entry name" value="TonB-dependent siderophore receptor"/>
    <property type="match status" value="1"/>
</dbReference>
<feature type="chain" id="PRO_5003068403" evidence="16">
    <location>
        <begin position="23"/>
        <end position="707"/>
    </location>
</feature>
<dbReference type="GO" id="GO:0015891">
    <property type="term" value="P:siderophore transport"/>
    <property type="evidence" value="ECO:0007669"/>
    <property type="project" value="InterPro"/>
</dbReference>
<gene>
    <name evidence="19" type="ordered locus">SJA_C1-19110</name>
</gene>
<keyword evidence="8" id="KW-0408">Iron</keyword>
<dbReference type="KEGG" id="sjp:SJA_C1-19110"/>
<comment type="similarity">
    <text evidence="2 14 15">Belongs to the TonB-dependent receptor family.</text>
</comment>
<dbReference type="NCBIfam" id="TIGR01783">
    <property type="entry name" value="TonB-siderophor"/>
    <property type="match status" value="1"/>
</dbReference>
<sequence length="707" mass="75993">MVLQSSRLIVLAGALLASPAAAAEERAEEDIIVTGQRFEEQQKYIADKVVTATKSNTPSKDTPVSVTAITRAVLDDQFALTLGDALRNVAGSSPMPGFGGINTVPRIRGFQANSNLRDGFRQAPFYSGLDMATVGQIEVLKGAASALYGRFEAGGAVNIVSKKPTEQPYYAFDASAGSDDFYRSAIDIGGPIVADQLLFRFNGVYQNSGSYRDFVDTEKFVIAPSLEWRPTAGTSLLLEAEYLHRNGGFDRGWLVPSNFPTAVQNAAAGRLLMTLPVSRNLGEPTDSARIRQLRLDAILTQDLGNSWSLRAGIFYSRVRLTDNFFTSGTPLFPSPNVYNRRMLYANDNPDDINGSIEVSGALTTGAIGHKLLFGIDGSVEDYNYIAHRVPINSPIDPFAPVYGKGIYGPDLVLAFGGTNRYRALGLYAQDELALGDLRLLLGGRFDTTQGKRISTPGAPAEKRTTNAFSPRVGASWLVTPQVSLYASYAKSFLTVISGTLPDGRLPDPSHGENIEGGIKAELFGGRVTATAAIYQLTKTNVVVSDPANPGFSTQTGEQRSRGVELEANASLAEGLNLIGSYAHADSKITEDTNAALIGNRIYNAPRDTASLWISQRFGNGALAGLELGGGVFHVGNRAINNANLFDLPAYTRFDARIGYDLGPWRLGLNVNNIADKKYFESGSSVIIPGAPRQFFVSLGWRGGARAR</sequence>
<evidence type="ECO:0000259" key="17">
    <source>
        <dbReference type="Pfam" id="PF00593"/>
    </source>
</evidence>
<dbReference type="GO" id="GO:0015344">
    <property type="term" value="F:siderophore uptake transmembrane transporter activity"/>
    <property type="evidence" value="ECO:0007669"/>
    <property type="project" value="TreeGrafter"/>
</dbReference>
<dbReference type="PANTHER" id="PTHR32552">
    <property type="entry name" value="FERRICHROME IRON RECEPTOR-RELATED"/>
    <property type="match status" value="1"/>
</dbReference>
<feature type="domain" description="TonB-dependent receptor-like beta-barrel" evidence="17">
    <location>
        <begin position="228"/>
        <end position="673"/>
    </location>
</feature>
<dbReference type="PANTHER" id="PTHR32552:SF68">
    <property type="entry name" value="FERRICHROME OUTER MEMBRANE TRANSPORTER_PHAGE RECEPTOR"/>
    <property type="match status" value="1"/>
</dbReference>
<name>D4Z2B3_SPHIU</name>
<evidence type="ECO:0000256" key="12">
    <source>
        <dbReference type="ARBA" id="ARBA00023170"/>
    </source>
</evidence>
<dbReference type="InterPro" id="IPR000531">
    <property type="entry name" value="Beta-barrel_TonB"/>
</dbReference>
<evidence type="ECO:0000256" key="7">
    <source>
        <dbReference type="ARBA" id="ARBA00022729"/>
    </source>
</evidence>
<evidence type="ECO:0000256" key="16">
    <source>
        <dbReference type="SAM" id="SignalP"/>
    </source>
</evidence>
<reference evidence="19 20" key="1">
    <citation type="journal article" date="2010" name="J. Bacteriol.">
        <title>Complete genome sequence of the representative gamma-hexachlorocyclohexane-degrading bacterium Sphingobium japonicum UT26.</title>
        <authorList>
            <person name="Nagata Y."/>
            <person name="Ohtsubo Y."/>
            <person name="Endo R."/>
            <person name="Ichikawa N."/>
            <person name="Ankai A."/>
            <person name="Oguchi A."/>
            <person name="Fukui S."/>
            <person name="Fujita N."/>
            <person name="Tsuda M."/>
        </authorList>
    </citation>
    <scope>NUCLEOTIDE SEQUENCE [LARGE SCALE GENOMIC DNA]</scope>
    <source>
        <strain evidence="20">DSM 16413 / CCM 7287 / MTCC 6362 / UT26 / NBRC 101211 / UT26S</strain>
    </source>
</reference>
<protein>
    <submittedName>
        <fullName evidence="19">TonB-dependent receptor-like protein</fullName>
    </submittedName>
</protein>
<evidence type="ECO:0000256" key="1">
    <source>
        <dbReference type="ARBA" id="ARBA00004571"/>
    </source>
</evidence>
<feature type="domain" description="TonB-dependent receptor plug" evidence="18">
    <location>
        <begin position="60"/>
        <end position="156"/>
    </location>
</feature>
<evidence type="ECO:0000313" key="20">
    <source>
        <dbReference type="Proteomes" id="UP000007753"/>
    </source>
</evidence>
<dbReference type="InterPro" id="IPR037066">
    <property type="entry name" value="Plug_dom_sf"/>
</dbReference>
<dbReference type="Proteomes" id="UP000007753">
    <property type="component" value="Chromosome 1"/>
</dbReference>
<keyword evidence="4 14" id="KW-1134">Transmembrane beta strand</keyword>
<evidence type="ECO:0000256" key="3">
    <source>
        <dbReference type="ARBA" id="ARBA00022448"/>
    </source>
</evidence>
<keyword evidence="20" id="KW-1185">Reference proteome</keyword>
<dbReference type="PROSITE" id="PS52016">
    <property type="entry name" value="TONB_DEPENDENT_REC_3"/>
    <property type="match status" value="1"/>
</dbReference>
<evidence type="ECO:0000313" key="19">
    <source>
        <dbReference type="EMBL" id="BAI96745.1"/>
    </source>
</evidence>
<evidence type="ECO:0000256" key="6">
    <source>
        <dbReference type="ARBA" id="ARBA00022692"/>
    </source>
</evidence>
<dbReference type="AlphaFoldDB" id="D4Z2B3"/>
<keyword evidence="9" id="KW-0406">Ion transport</keyword>
<dbReference type="Pfam" id="PF07715">
    <property type="entry name" value="Plug"/>
    <property type="match status" value="1"/>
</dbReference>
<dbReference type="GO" id="GO:0038023">
    <property type="term" value="F:signaling receptor activity"/>
    <property type="evidence" value="ECO:0007669"/>
    <property type="project" value="InterPro"/>
</dbReference>
<keyword evidence="13 14" id="KW-0998">Cell outer membrane</keyword>
<accession>D4Z2B3</accession>
<keyword evidence="3 14" id="KW-0813">Transport</keyword>
<keyword evidence="7 16" id="KW-0732">Signal</keyword>
<dbReference type="InterPro" id="IPR039426">
    <property type="entry name" value="TonB-dep_rcpt-like"/>
</dbReference>
<dbReference type="Gene3D" id="2.170.130.10">
    <property type="entry name" value="TonB-dependent receptor, plug domain"/>
    <property type="match status" value="1"/>
</dbReference>
<dbReference type="InterPro" id="IPR012910">
    <property type="entry name" value="Plug_dom"/>
</dbReference>
<evidence type="ECO:0000256" key="15">
    <source>
        <dbReference type="RuleBase" id="RU003357"/>
    </source>
</evidence>
<keyword evidence="11 14" id="KW-0472">Membrane</keyword>
<keyword evidence="6 14" id="KW-0812">Transmembrane</keyword>
<evidence type="ECO:0000256" key="5">
    <source>
        <dbReference type="ARBA" id="ARBA00022496"/>
    </source>
</evidence>
<dbReference type="eggNOG" id="COG4773">
    <property type="taxonomic scope" value="Bacteria"/>
</dbReference>
<evidence type="ECO:0000259" key="18">
    <source>
        <dbReference type="Pfam" id="PF07715"/>
    </source>
</evidence>
<evidence type="ECO:0000256" key="4">
    <source>
        <dbReference type="ARBA" id="ARBA00022452"/>
    </source>
</evidence>
<evidence type="ECO:0000256" key="11">
    <source>
        <dbReference type="ARBA" id="ARBA00023136"/>
    </source>
</evidence>
<evidence type="ECO:0000256" key="8">
    <source>
        <dbReference type="ARBA" id="ARBA00023004"/>
    </source>
</evidence>
<dbReference type="GO" id="GO:0009279">
    <property type="term" value="C:cell outer membrane"/>
    <property type="evidence" value="ECO:0007669"/>
    <property type="project" value="UniProtKB-SubCell"/>
</dbReference>
<proteinExistence type="inferred from homology"/>
<comment type="subcellular location">
    <subcellularLocation>
        <location evidence="1 14">Cell outer membrane</location>
        <topology evidence="1 14">Multi-pass membrane protein</topology>
    </subcellularLocation>
</comment>
<dbReference type="Gene3D" id="2.40.170.20">
    <property type="entry name" value="TonB-dependent receptor, beta-barrel domain"/>
    <property type="match status" value="1"/>
</dbReference>